<accession>A0ABR0SFZ5</accession>
<keyword evidence="4 6" id="KW-0064">Aspartyl protease</keyword>
<dbReference type="InterPro" id="IPR033876">
    <property type="entry name" value="SAP-like"/>
</dbReference>
<evidence type="ECO:0000256" key="5">
    <source>
        <dbReference type="ARBA" id="ARBA00022801"/>
    </source>
</evidence>
<dbReference type="PANTHER" id="PTHR47966:SF65">
    <property type="entry name" value="ASPARTIC-TYPE ENDOPEPTIDASE"/>
    <property type="match status" value="1"/>
</dbReference>
<dbReference type="PRINTS" id="PR00792">
    <property type="entry name" value="PEPSIN"/>
</dbReference>
<dbReference type="CDD" id="cd05474">
    <property type="entry name" value="SAP_like"/>
    <property type="match status" value="1"/>
</dbReference>
<feature type="chain" id="PRO_5046893415" evidence="7">
    <location>
        <begin position="22"/>
        <end position="474"/>
    </location>
</feature>
<keyword evidence="2 6" id="KW-0645">Protease</keyword>
<sequence>MGYSLKHLPVVGLLAATTVSAGVVSVPFAKRYPVDDTVPSLIRRDGTVDLRALNNITGGGYYAEFGIGTPPQNLSFMLDTGSSDTWVNSVDADLCSDELEQEQNGYCQKQFDPEGSSTFKVVARNGFDISYLDGREIQGDYFNDSVVIDGAVIKNQQLGLALESVRPTGIMGLGLTITVAAKKKYPTIVDNLVSQGIINAPVFSLYLNDLQSKEGTVLFGGVDTEKIIDDLAVLPMQSVPGSNTQEITSYAVKLTGLSVTGVKTDSLSAVTILDSGSTLSLLPDAFTKKVWNQFGVKNVQGLPVAFVDCARANDKATFDFEFGSKSIKIPLEEFVIDSFADFQDELMSQPSLQSLFKGWKGVCAFGISSTADFRIKSDQFALLGDTFLRSAYVVYDLANKQIGMAQASLNSTSSKIVEFKKGDSISNIKGTGADTSPKDGKNSKDSAASAFGPSFSIAVAGTLLMTVAAVMNAF</sequence>
<dbReference type="EMBL" id="JAVFKD010000014">
    <property type="protein sequence ID" value="KAK5991102.1"/>
    <property type="molecule type" value="Genomic_DNA"/>
</dbReference>
<dbReference type="PANTHER" id="PTHR47966">
    <property type="entry name" value="BETA-SITE APP-CLEAVING ENZYME, ISOFORM A-RELATED"/>
    <property type="match status" value="1"/>
</dbReference>
<protein>
    <submittedName>
        <fullName evidence="9">Aspartic-type endopeptidase opsB</fullName>
    </submittedName>
</protein>
<organism evidence="9 10">
    <name type="scientific">Cladobotryum mycophilum</name>
    <dbReference type="NCBI Taxonomy" id="491253"/>
    <lineage>
        <taxon>Eukaryota</taxon>
        <taxon>Fungi</taxon>
        <taxon>Dikarya</taxon>
        <taxon>Ascomycota</taxon>
        <taxon>Pezizomycotina</taxon>
        <taxon>Sordariomycetes</taxon>
        <taxon>Hypocreomycetidae</taxon>
        <taxon>Hypocreales</taxon>
        <taxon>Hypocreaceae</taxon>
        <taxon>Cladobotryum</taxon>
    </lineage>
</organism>
<dbReference type="InterPro" id="IPR001461">
    <property type="entry name" value="Aspartic_peptidase_A1"/>
</dbReference>
<feature type="domain" description="Peptidase A1" evidence="8">
    <location>
        <begin position="61"/>
        <end position="405"/>
    </location>
</feature>
<keyword evidence="10" id="KW-1185">Reference proteome</keyword>
<evidence type="ECO:0000256" key="3">
    <source>
        <dbReference type="ARBA" id="ARBA00022729"/>
    </source>
</evidence>
<dbReference type="PROSITE" id="PS50890">
    <property type="entry name" value="PUA"/>
    <property type="match status" value="1"/>
</dbReference>
<feature type="signal peptide" evidence="7">
    <location>
        <begin position="1"/>
        <end position="21"/>
    </location>
</feature>
<gene>
    <name evidence="9" type="ORF">PT974_09380</name>
</gene>
<keyword evidence="3 7" id="KW-0732">Signal</keyword>
<evidence type="ECO:0000256" key="1">
    <source>
        <dbReference type="ARBA" id="ARBA00007447"/>
    </source>
</evidence>
<dbReference type="InterPro" id="IPR021109">
    <property type="entry name" value="Peptidase_aspartic_dom_sf"/>
</dbReference>
<evidence type="ECO:0000256" key="7">
    <source>
        <dbReference type="SAM" id="SignalP"/>
    </source>
</evidence>
<evidence type="ECO:0000256" key="2">
    <source>
        <dbReference type="ARBA" id="ARBA00022670"/>
    </source>
</evidence>
<evidence type="ECO:0000313" key="9">
    <source>
        <dbReference type="EMBL" id="KAK5991102.1"/>
    </source>
</evidence>
<dbReference type="InterPro" id="IPR001969">
    <property type="entry name" value="Aspartic_peptidase_AS"/>
</dbReference>
<evidence type="ECO:0000256" key="6">
    <source>
        <dbReference type="RuleBase" id="RU000454"/>
    </source>
</evidence>
<proteinExistence type="inferred from homology"/>
<dbReference type="PROSITE" id="PS51767">
    <property type="entry name" value="PEPTIDASE_A1"/>
    <property type="match status" value="1"/>
</dbReference>
<comment type="caution">
    <text evidence="9">The sequence shown here is derived from an EMBL/GenBank/DDBJ whole genome shotgun (WGS) entry which is preliminary data.</text>
</comment>
<evidence type="ECO:0000313" key="10">
    <source>
        <dbReference type="Proteomes" id="UP001338125"/>
    </source>
</evidence>
<dbReference type="Proteomes" id="UP001338125">
    <property type="component" value="Unassembled WGS sequence"/>
</dbReference>
<name>A0ABR0SFZ5_9HYPO</name>
<dbReference type="SUPFAM" id="SSF50630">
    <property type="entry name" value="Acid proteases"/>
    <property type="match status" value="1"/>
</dbReference>
<dbReference type="Pfam" id="PF00026">
    <property type="entry name" value="Asp"/>
    <property type="match status" value="1"/>
</dbReference>
<dbReference type="Gene3D" id="2.40.70.10">
    <property type="entry name" value="Acid Proteases"/>
    <property type="match status" value="2"/>
</dbReference>
<evidence type="ECO:0000256" key="4">
    <source>
        <dbReference type="ARBA" id="ARBA00022750"/>
    </source>
</evidence>
<reference evidence="9 10" key="1">
    <citation type="submission" date="2024-01" db="EMBL/GenBank/DDBJ databases">
        <title>Complete genome of Cladobotryum mycophilum ATHUM6906.</title>
        <authorList>
            <person name="Christinaki A.C."/>
            <person name="Myridakis A.I."/>
            <person name="Kouvelis V.N."/>
        </authorList>
    </citation>
    <scope>NUCLEOTIDE SEQUENCE [LARGE SCALE GENOMIC DNA]</scope>
    <source>
        <strain evidence="9 10">ATHUM6906</strain>
    </source>
</reference>
<dbReference type="InterPro" id="IPR033121">
    <property type="entry name" value="PEPTIDASE_A1"/>
</dbReference>
<keyword evidence="5 6" id="KW-0378">Hydrolase</keyword>
<comment type="similarity">
    <text evidence="1 6">Belongs to the peptidase A1 family.</text>
</comment>
<evidence type="ECO:0000259" key="8">
    <source>
        <dbReference type="PROSITE" id="PS51767"/>
    </source>
</evidence>
<dbReference type="PROSITE" id="PS00141">
    <property type="entry name" value="ASP_PROTEASE"/>
    <property type="match status" value="1"/>
</dbReference>